<evidence type="ECO:0000256" key="11">
    <source>
        <dbReference type="ARBA" id="ARBA00023537"/>
    </source>
</evidence>
<dbReference type="PANTHER" id="PTHR10362">
    <property type="entry name" value="HISTIDINE AMMONIA-LYASE"/>
    <property type="match status" value="1"/>
</dbReference>
<keyword evidence="9" id="KW-0585">Phenylalanine catabolism</keyword>
<dbReference type="GO" id="GO:0009698">
    <property type="term" value="P:phenylpropanoid metabolic process"/>
    <property type="evidence" value="ECO:0007669"/>
    <property type="project" value="UniProtKB-KW"/>
</dbReference>
<comment type="subunit">
    <text evidence="5">Homotetramer.</text>
</comment>
<comment type="similarity">
    <text evidence="4">Belongs to the PAL/histidase family.</text>
</comment>
<evidence type="ECO:0000313" key="12">
    <source>
        <dbReference type="EMBL" id="KAJ9688050.1"/>
    </source>
</evidence>
<name>A0AA38ZFD2_VITRO</name>
<evidence type="ECO:0000256" key="9">
    <source>
        <dbReference type="ARBA" id="ARBA00023232"/>
    </source>
</evidence>
<keyword evidence="8" id="KW-0587">Phenylpropanoid metabolism</keyword>
<dbReference type="Gene3D" id="1.10.274.20">
    <property type="entry name" value="Phenylalanine ammonia-lyase 1, domain 3"/>
    <property type="match status" value="1"/>
</dbReference>
<comment type="pathway">
    <text evidence="3">Phenylpropanoid metabolism; trans-cinnamate biosynthesis; trans-cinnamate from L-phenylalanine: step 1/1.</text>
</comment>
<evidence type="ECO:0000313" key="13">
    <source>
        <dbReference type="Proteomes" id="UP001168098"/>
    </source>
</evidence>
<evidence type="ECO:0000256" key="1">
    <source>
        <dbReference type="ARBA" id="ARBA00002235"/>
    </source>
</evidence>
<evidence type="ECO:0000256" key="8">
    <source>
        <dbReference type="ARBA" id="ARBA00023051"/>
    </source>
</evidence>
<keyword evidence="10" id="KW-0456">Lyase</keyword>
<reference evidence="12 13" key="1">
    <citation type="journal article" date="2023" name="BMC Biotechnol.">
        <title>Vitis rotundifolia cv Carlos genome sequencing.</title>
        <authorList>
            <person name="Huff M."/>
            <person name="Hulse-Kemp A."/>
            <person name="Scheffler B."/>
            <person name="Youngblood R."/>
            <person name="Simpson S."/>
            <person name="Babiker E."/>
            <person name="Staton M."/>
        </authorList>
    </citation>
    <scope>NUCLEOTIDE SEQUENCE [LARGE SCALE GENOMIC DNA]</scope>
    <source>
        <tissue evidence="12">Leaf</tissue>
    </source>
</reference>
<dbReference type="GO" id="GO:0045548">
    <property type="term" value="F:phenylalanine ammonia-lyase activity"/>
    <property type="evidence" value="ECO:0007669"/>
    <property type="project" value="UniProtKB-EC"/>
</dbReference>
<comment type="catalytic activity">
    <reaction evidence="11">
        <text>L-phenylalanine = (E)-cinnamate + NH4(+)</text>
        <dbReference type="Rhea" id="RHEA:21384"/>
        <dbReference type="ChEBI" id="CHEBI:15669"/>
        <dbReference type="ChEBI" id="CHEBI:28938"/>
        <dbReference type="ChEBI" id="CHEBI:58095"/>
        <dbReference type="EC" id="4.3.1.24"/>
    </reaction>
</comment>
<proteinExistence type="inferred from homology"/>
<dbReference type="EMBL" id="JARBHA010000011">
    <property type="protein sequence ID" value="KAJ9688050.1"/>
    <property type="molecule type" value="Genomic_DNA"/>
</dbReference>
<evidence type="ECO:0000256" key="5">
    <source>
        <dbReference type="ARBA" id="ARBA00011881"/>
    </source>
</evidence>
<dbReference type="Proteomes" id="UP001168098">
    <property type="component" value="Unassembled WGS sequence"/>
</dbReference>
<comment type="caution">
    <text evidence="12">The sequence shown here is derived from an EMBL/GenBank/DDBJ whole genome shotgun (WGS) entry which is preliminary data.</text>
</comment>
<organism evidence="12 13">
    <name type="scientific">Vitis rotundifolia</name>
    <name type="common">Muscadine grape</name>
    <dbReference type="NCBI Taxonomy" id="103349"/>
    <lineage>
        <taxon>Eukaryota</taxon>
        <taxon>Viridiplantae</taxon>
        <taxon>Streptophyta</taxon>
        <taxon>Embryophyta</taxon>
        <taxon>Tracheophyta</taxon>
        <taxon>Spermatophyta</taxon>
        <taxon>Magnoliopsida</taxon>
        <taxon>eudicotyledons</taxon>
        <taxon>Gunneridae</taxon>
        <taxon>Pentapetalae</taxon>
        <taxon>rosids</taxon>
        <taxon>Vitales</taxon>
        <taxon>Vitaceae</taxon>
        <taxon>Viteae</taxon>
        <taxon>Vitis</taxon>
    </lineage>
</organism>
<keyword evidence="7" id="KW-0963">Cytoplasm</keyword>
<sequence length="224" mass="25545">MREIVKHLITQVARKTLYTDEDGTLLESRFCEKELLQVVESLPVFSYLDDPTNPSYSFLPQLRDVLVERALKDPKSTDSAGYSSFKRIPIFQEELEEKLVEKISKARERLDNGGFPITNRIKKCRNYPIYGFVRKEVGTKLLSGENKVSPGEDIEKVYEAINDGKLGDVLMKCLAFWRGTAGPFTPRPSGLSSPAQFNPEYWGWFEKLRSPSSASNGRVNWDQL</sequence>
<gene>
    <name evidence="12" type="ORF">PVL29_014008</name>
</gene>
<evidence type="ECO:0000256" key="10">
    <source>
        <dbReference type="ARBA" id="ARBA00023239"/>
    </source>
</evidence>
<dbReference type="EC" id="4.3.1.24" evidence="6"/>
<evidence type="ECO:0000256" key="4">
    <source>
        <dbReference type="ARBA" id="ARBA00007238"/>
    </source>
</evidence>
<dbReference type="GO" id="GO:0005737">
    <property type="term" value="C:cytoplasm"/>
    <property type="evidence" value="ECO:0007669"/>
    <property type="project" value="UniProtKB-SubCell"/>
</dbReference>
<comment type="function">
    <text evidence="1">This is a key enzyme of plant metabolism catalyzing the first reaction in the biosynthesis from L-phenylalanine of a wide variety of natural products based on the phenylpropane skeleton.</text>
</comment>
<evidence type="ECO:0000256" key="2">
    <source>
        <dbReference type="ARBA" id="ARBA00004496"/>
    </source>
</evidence>
<accession>A0AA38ZFD2</accession>
<evidence type="ECO:0000256" key="7">
    <source>
        <dbReference type="ARBA" id="ARBA00022490"/>
    </source>
</evidence>
<dbReference type="SUPFAM" id="SSF48557">
    <property type="entry name" value="L-aspartase-like"/>
    <property type="match status" value="1"/>
</dbReference>
<dbReference type="GO" id="GO:0006559">
    <property type="term" value="P:L-phenylalanine catabolic process"/>
    <property type="evidence" value="ECO:0007669"/>
    <property type="project" value="UniProtKB-KW"/>
</dbReference>
<evidence type="ECO:0000256" key="3">
    <source>
        <dbReference type="ARBA" id="ARBA00005138"/>
    </source>
</evidence>
<evidence type="ECO:0000256" key="6">
    <source>
        <dbReference type="ARBA" id="ARBA00012139"/>
    </source>
</evidence>
<comment type="subcellular location">
    <subcellularLocation>
        <location evidence="2">Cytoplasm</location>
    </subcellularLocation>
</comment>
<dbReference type="Gene3D" id="1.20.200.10">
    <property type="entry name" value="Fumarase/aspartase (Central domain)"/>
    <property type="match status" value="1"/>
</dbReference>
<dbReference type="AlphaFoldDB" id="A0AA38ZFD2"/>
<dbReference type="InterPro" id="IPR023144">
    <property type="entry name" value="Phe_NH3-lyase_shielding_dom_sf"/>
</dbReference>
<protein>
    <recommendedName>
        <fullName evidence="6">phenylalanine ammonia-lyase</fullName>
        <ecNumber evidence="6">4.3.1.24</ecNumber>
    </recommendedName>
</protein>
<dbReference type="InterPro" id="IPR001106">
    <property type="entry name" value="Aromatic_Lyase"/>
</dbReference>
<dbReference type="InterPro" id="IPR008948">
    <property type="entry name" value="L-Aspartase-like"/>
</dbReference>
<keyword evidence="13" id="KW-1185">Reference proteome</keyword>